<proteinExistence type="predicted"/>
<keyword evidence="3" id="KW-1185">Reference proteome</keyword>
<protein>
    <recommendedName>
        <fullName evidence="4">Ubiquitin-like protease family profile domain-containing protein</fullName>
    </recommendedName>
</protein>
<reference evidence="2 3" key="1">
    <citation type="journal article" date="2019" name="Nat. Ecol. Evol.">
        <title>Megaphylogeny resolves global patterns of mushroom evolution.</title>
        <authorList>
            <person name="Varga T."/>
            <person name="Krizsan K."/>
            <person name="Foldi C."/>
            <person name="Dima B."/>
            <person name="Sanchez-Garcia M."/>
            <person name="Sanchez-Ramirez S."/>
            <person name="Szollosi G.J."/>
            <person name="Szarkandi J.G."/>
            <person name="Papp V."/>
            <person name="Albert L."/>
            <person name="Andreopoulos W."/>
            <person name="Angelini C."/>
            <person name="Antonin V."/>
            <person name="Barry K.W."/>
            <person name="Bougher N.L."/>
            <person name="Buchanan P."/>
            <person name="Buyck B."/>
            <person name="Bense V."/>
            <person name="Catcheside P."/>
            <person name="Chovatia M."/>
            <person name="Cooper J."/>
            <person name="Damon W."/>
            <person name="Desjardin D."/>
            <person name="Finy P."/>
            <person name="Geml J."/>
            <person name="Haridas S."/>
            <person name="Hughes K."/>
            <person name="Justo A."/>
            <person name="Karasinski D."/>
            <person name="Kautmanova I."/>
            <person name="Kiss B."/>
            <person name="Kocsube S."/>
            <person name="Kotiranta H."/>
            <person name="LaButti K.M."/>
            <person name="Lechner B.E."/>
            <person name="Liimatainen K."/>
            <person name="Lipzen A."/>
            <person name="Lukacs Z."/>
            <person name="Mihaltcheva S."/>
            <person name="Morgado L.N."/>
            <person name="Niskanen T."/>
            <person name="Noordeloos M.E."/>
            <person name="Ohm R.A."/>
            <person name="Ortiz-Santana B."/>
            <person name="Ovrebo C."/>
            <person name="Racz N."/>
            <person name="Riley R."/>
            <person name="Savchenko A."/>
            <person name="Shiryaev A."/>
            <person name="Soop K."/>
            <person name="Spirin V."/>
            <person name="Szebenyi C."/>
            <person name="Tomsovsky M."/>
            <person name="Tulloss R.E."/>
            <person name="Uehling J."/>
            <person name="Grigoriev I.V."/>
            <person name="Vagvolgyi C."/>
            <person name="Papp T."/>
            <person name="Martin F.M."/>
            <person name="Miettinen O."/>
            <person name="Hibbett D.S."/>
            <person name="Nagy L.G."/>
        </authorList>
    </citation>
    <scope>NUCLEOTIDE SEQUENCE [LARGE SCALE GENOMIC DNA]</scope>
    <source>
        <strain evidence="2 3">CBS 962.96</strain>
    </source>
</reference>
<dbReference type="AlphaFoldDB" id="A0A4S8LD22"/>
<evidence type="ECO:0000313" key="3">
    <source>
        <dbReference type="Proteomes" id="UP000297245"/>
    </source>
</evidence>
<dbReference type="Proteomes" id="UP000297245">
    <property type="component" value="Unassembled WGS sequence"/>
</dbReference>
<feature type="region of interest" description="Disordered" evidence="1">
    <location>
        <begin position="53"/>
        <end position="82"/>
    </location>
</feature>
<evidence type="ECO:0000256" key="1">
    <source>
        <dbReference type="SAM" id="MobiDB-lite"/>
    </source>
</evidence>
<accession>A0A4S8LD22</accession>
<evidence type="ECO:0008006" key="4">
    <source>
        <dbReference type="Google" id="ProtNLM"/>
    </source>
</evidence>
<dbReference type="InterPro" id="IPR038765">
    <property type="entry name" value="Papain-like_cys_pep_sf"/>
</dbReference>
<name>A0A4S8LD22_DENBC</name>
<sequence length="479" mass="56156">MGWLNQLRHNLRYGAQSLLAVLDSDSENETDLDTTCVQIPSYHGVLNNLTPLPTRSHTTEEENQVADQLMSDPNSPKEPGQGVKEVPFHELHDHVPVYQQRKIVSYRDISPQWEQHKTQQVPVTNQDGKIIHYRECSPTIGEVANMTEIPVMNKDASINIHMSSLVERFKYLSRVQHDFLSMENLWNSKVNEFMQNMDSGTTFLLKHIKLEKNDFQDIRAGQLTSRIIDAYFEIYERVRLQGLYIVKCFEHSEFEEIFNSNREDRRKIALEMIDGYGIWKDYSLEVLMVPIFFKDHWIVAIADFKSSKIRVYDTSPEDHIHTSRPWEESPYFRVIGFWINYGSKHVHDHYPVFEKWDICCCAEYQPSDDDKTKSGVYVMAIIFLLVNEKYDTIEEISEVILPDMLPLVCAEIMTAFMDHSIQVPPLEESETQEIYQRSYKKKSKVATKSGVQRKDLDENILETFKWGKGLYYWQEINEE</sequence>
<dbReference type="Gene3D" id="3.40.395.10">
    <property type="entry name" value="Adenoviral Proteinase, Chain A"/>
    <property type="match status" value="1"/>
</dbReference>
<dbReference type="EMBL" id="ML179488">
    <property type="protein sequence ID" value="THU86621.1"/>
    <property type="molecule type" value="Genomic_DNA"/>
</dbReference>
<dbReference type="SUPFAM" id="SSF54001">
    <property type="entry name" value="Cysteine proteinases"/>
    <property type="match status" value="1"/>
</dbReference>
<evidence type="ECO:0000313" key="2">
    <source>
        <dbReference type="EMBL" id="THU86621.1"/>
    </source>
</evidence>
<organism evidence="2 3">
    <name type="scientific">Dendrothele bispora (strain CBS 962.96)</name>
    <dbReference type="NCBI Taxonomy" id="1314807"/>
    <lineage>
        <taxon>Eukaryota</taxon>
        <taxon>Fungi</taxon>
        <taxon>Dikarya</taxon>
        <taxon>Basidiomycota</taxon>
        <taxon>Agaricomycotina</taxon>
        <taxon>Agaricomycetes</taxon>
        <taxon>Agaricomycetidae</taxon>
        <taxon>Agaricales</taxon>
        <taxon>Agaricales incertae sedis</taxon>
        <taxon>Dendrothele</taxon>
    </lineage>
</organism>
<gene>
    <name evidence="2" type="ORF">K435DRAFT_804943</name>
</gene>